<dbReference type="Pfam" id="PF11013">
    <property type="entry name" value="DUF2851"/>
    <property type="match status" value="1"/>
</dbReference>
<dbReference type="InterPro" id="IPR021272">
    <property type="entry name" value="DUF2851"/>
</dbReference>
<reference evidence="1 2" key="1">
    <citation type="submission" date="2019-01" db="EMBL/GenBank/DDBJ databases">
        <title>Muriicola soli sp. nov., isolated from soil.</title>
        <authorList>
            <person name="Kang H.J."/>
            <person name="Kim S.B."/>
        </authorList>
    </citation>
    <scope>NUCLEOTIDE SEQUENCE [LARGE SCALE GENOMIC DNA]</scope>
    <source>
        <strain evidence="1 2">MMS17-SY002</strain>
    </source>
</reference>
<evidence type="ECO:0000313" key="2">
    <source>
        <dbReference type="Proteomes" id="UP000290889"/>
    </source>
</evidence>
<evidence type="ECO:0000313" key="1">
    <source>
        <dbReference type="EMBL" id="QBA63542.1"/>
    </source>
</evidence>
<organism evidence="1 2">
    <name type="scientific">Muriicola soli</name>
    <dbReference type="NCBI Taxonomy" id="2507538"/>
    <lineage>
        <taxon>Bacteria</taxon>
        <taxon>Pseudomonadati</taxon>
        <taxon>Bacteroidota</taxon>
        <taxon>Flavobacteriia</taxon>
        <taxon>Flavobacteriales</taxon>
        <taxon>Flavobacteriaceae</taxon>
        <taxon>Muriicola</taxon>
    </lineage>
</organism>
<gene>
    <name evidence="1" type="ORF">EQY75_02635</name>
</gene>
<protein>
    <submittedName>
        <fullName evidence="1">DUF2851 family protein</fullName>
    </submittedName>
</protein>
<dbReference type="AlphaFoldDB" id="A0A411E7A8"/>
<keyword evidence="2" id="KW-1185">Reference proteome</keyword>
<proteinExistence type="predicted"/>
<dbReference type="RefSeq" id="WP_129602633.1">
    <property type="nucleotide sequence ID" value="NZ_CP035544.1"/>
</dbReference>
<dbReference type="Proteomes" id="UP000290889">
    <property type="component" value="Chromosome"/>
</dbReference>
<dbReference type="OrthoDB" id="1005072at2"/>
<dbReference type="KEGG" id="mur:EQY75_02635"/>
<sequence length="426" mass="49336">MQEIVLHRIWESQLFPINVLTTTSGETIQVIKIGKRNPYSGPDFQHARIRIGDKEWSGHVELHIKASDWYLHGHQRDPAYDTVILHVVWEANFDVRRRDGTLIPTLSLSEVVSGKVITMSEKTKSPGDHKGLACTGLLSAVPENFVISWREGLFWQRLNKKCEEIDLWGKESNFNWELVLFKAFLKGFGLNHNGKAFLSLERALPFDVFRKLTHNLPALESLFFGLSGLLRSEKCKDPYFLSLRKEYLYLKTKYNLSADACHTPLFFSLRPHNFPTIRLSQLARLYHQCPNLFDSLRRAKSLATMKTLLNTRASPYWNSHYTFGKNGIYSVKKLSDSFKDLLLLNTVFPVLRCYGAYTGEVLDTQIKKWSKGLRGEQNNLIRTFRKEGIRSQNAYESQSLIHLYTHYCKKNKCLQCQWGTYILYGK</sequence>
<accession>A0A411E7A8</accession>
<dbReference type="EMBL" id="CP035544">
    <property type="protein sequence ID" value="QBA63542.1"/>
    <property type="molecule type" value="Genomic_DNA"/>
</dbReference>
<name>A0A411E7A8_9FLAO</name>